<dbReference type="NCBIfam" id="NF033542">
    <property type="entry name" value="transpos_IS110"/>
    <property type="match status" value="1"/>
</dbReference>
<dbReference type="Proteomes" id="UP000190814">
    <property type="component" value="Unassembled WGS sequence"/>
</dbReference>
<feature type="domain" description="Transposase IS110-like N-terminal" evidence="2">
    <location>
        <begin position="4"/>
        <end position="160"/>
    </location>
</feature>
<evidence type="ECO:0000313" key="4">
    <source>
        <dbReference type="EMBL" id="SKA59850.1"/>
    </source>
</evidence>
<organism evidence="4 5">
    <name type="scientific">Eubacterium uniforme</name>
    <dbReference type="NCBI Taxonomy" id="39495"/>
    <lineage>
        <taxon>Bacteria</taxon>
        <taxon>Bacillati</taxon>
        <taxon>Bacillota</taxon>
        <taxon>Clostridia</taxon>
        <taxon>Eubacteriales</taxon>
        <taxon>Eubacteriaceae</taxon>
        <taxon>Eubacterium</taxon>
    </lineage>
</organism>
<protein>
    <submittedName>
        <fullName evidence="4">Transposase</fullName>
    </submittedName>
</protein>
<dbReference type="AlphaFoldDB" id="A0A1T4V4E0"/>
<dbReference type="PANTHER" id="PTHR33055">
    <property type="entry name" value="TRANSPOSASE FOR INSERTION SEQUENCE ELEMENT IS1111A"/>
    <property type="match status" value="1"/>
</dbReference>
<dbReference type="InterPro" id="IPR047650">
    <property type="entry name" value="Transpos_IS110"/>
</dbReference>
<reference evidence="4 5" key="1">
    <citation type="submission" date="2017-02" db="EMBL/GenBank/DDBJ databases">
        <authorList>
            <person name="Peterson S.W."/>
        </authorList>
    </citation>
    <scope>NUCLEOTIDE SEQUENCE [LARGE SCALE GENOMIC DNA]</scope>
    <source>
        <strain evidence="4 5">ATCC 35992</strain>
    </source>
</reference>
<feature type="domain" description="Transposase IS116/IS110/IS902 C-terminal" evidence="3">
    <location>
        <begin position="268"/>
        <end position="351"/>
    </location>
</feature>
<dbReference type="Pfam" id="PF02371">
    <property type="entry name" value="Transposase_20"/>
    <property type="match status" value="1"/>
</dbReference>
<dbReference type="InterPro" id="IPR003346">
    <property type="entry name" value="Transposase_20"/>
</dbReference>
<evidence type="ECO:0000259" key="3">
    <source>
        <dbReference type="Pfam" id="PF02371"/>
    </source>
</evidence>
<sequence length="392" mass="45021">MYYIGIDIGKNHHEASIVDQFGNQVCRSLRFPSTHKGAVKLLDYIQTNTKSNNLVFGLEATGHYWYTIYSFLKERKYTIYVINPIQSDCFRNFYIRQVKNDSKDSFLIAEVLRFGRFTTTDLADEDILSLRQLCRYREAMMSARTEIKLRIHTILEQIFPEYEHLFCEIWGSSSMALLSKYLLPENIANASLDELHAILLKNSHNRFSLNKAIEIKDAAMNTFGIKIAQEAFAFQLKMLLERLKLLNEQLKELDEMIISLYNQFDCYLHTIPSITPISAACILAEIGDIRRFKSSSSLVAYAGIDPTVRQSGEYCSTHNRMSKRGSSHLRHTLFLAASCCVFHSSPFNEYYLKKRSQGKHHLVAVGAVSRKLTTVVYAILKSGKPYEPVKFV</sequence>
<dbReference type="EMBL" id="FUXZ01000002">
    <property type="protein sequence ID" value="SKA59850.1"/>
    <property type="molecule type" value="Genomic_DNA"/>
</dbReference>
<dbReference type="GO" id="GO:0003677">
    <property type="term" value="F:DNA binding"/>
    <property type="evidence" value="ECO:0007669"/>
    <property type="project" value="InterPro"/>
</dbReference>
<dbReference type="OrthoDB" id="9811278at2"/>
<feature type="coiled-coil region" evidence="1">
    <location>
        <begin position="236"/>
        <end position="263"/>
    </location>
</feature>
<evidence type="ECO:0000313" key="5">
    <source>
        <dbReference type="Proteomes" id="UP000190814"/>
    </source>
</evidence>
<dbReference type="InterPro" id="IPR002525">
    <property type="entry name" value="Transp_IS110-like_N"/>
</dbReference>
<evidence type="ECO:0000259" key="2">
    <source>
        <dbReference type="Pfam" id="PF01548"/>
    </source>
</evidence>
<dbReference type="RefSeq" id="WP_078764989.1">
    <property type="nucleotide sequence ID" value="NZ_FUXZ01000002.1"/>
</dbReference>
<gene>
    <name evidence="4" type="ORF">SAMN02745111_00091</name>
</gene>
<proteinExistence type="predicted"/>
<dbReference type="Pfam" id="PF01548">
    <property type="entry name" value="DEDD_Tnp_IS110"/>
    <property type="match status" value="1"/>
</dbReference>
<dbReference type="PANTHER" id="PTHR33055:SF15">
    <property type="entry name" value="TRANSPOSASE-RELATED"/>
    <property type="match status" value="1"/>
</dbReference>
<dbReference type="GO" id="GO:0004803">
    <property type="term" value="F:transposase activity"/>
    <property type="evidence" value="ECO:0007669"/>
    <property type="project" value="InterPro"/>
</dbReference>
<name>A0A1T4V4E0_9FIRM</name>
<keyword evidence="1" id="KW-0175">Coiled coil</keyword>
<evidence type="ECO:0000256" key="1">
    <source>
        <dbReference type="SAM" id="Coils"/>
    </source>
</evidence>
<dbReference type="GO" id="GO:0006313">
    <property type="term" value="P:DNA transposition"/>
    <property type="evidence" value="ECO:0007669"/>
    <property type="project" value="InterPro"/>
</dbReference>
<keyword evidence="5" id="KW-1185">Reference proteome</keyword>
<accession>A0A1T4V4E0</accession>